<evidence type="ECO:0000313" key="9">
    <source>
        <dbReference type="EMBL" id="TWT83705.1"/>
    </source>
</evidence>
<dbReference type="AlphaFoldDB" id="A0A5C5Z924"/>
<accession>A0A5C5Z924</accession>
<dbReference type="InterPro" id="IPR018076">
    <property type="entry name" value="T2SS_GspF_dom"/>
</dbReference>
<reference evidence="9 10" key="1">
    <citation type="submission" date="2019-02" db="EMBL/GenBank/DDBJ databases">
        <title>Deep-cultivation of Planctomycetes and their phenomic and genomic characterization uncovers novel biology.</title>
        <authorList>
            <person name="Wiegand S."/>
            <person name="Jogler M."/>
            <person name="Boedeker C."/>
            <person name="Pinto D."/>
            <person name="Vollmers J."/>
            <person name="Rivas-Marin E."/>
            <person name="Kohn T."/>
            <person name="Peeters S.H."/>
            <person name="Heuer A."/>
            <person name="Rast P."/>
            <person name="Oberbeckmann S."/>
            <person name="Bunk B."/>
            <person name="Jeske O."/>
            <person name="Meyerdierks A."/>
            <person name="Storesund J.E."/>
            <person name="Kallscheuer N."/>
            <person name="Luecker S."/>
            <person name="Lage O.M."/>
            <person name="Pohl T."/>
            <person name="Merkel B.J."/>
            <person name="Hornburger P."/>
            <person name="Mueller R.-W."/>
            <person name="Bruemmer F."/>
            <person name="Labrenz M."/>
            <person name="Spormann A.M."/>
            <person name="Op Den Camp H."/>
            <person name="Overmann J."/>
            <person name="Amann R."/>
            <person name="Jetten M.S.M."/>
            <person name="Mascher T."/>
            <person name="Medema M.H."/>
            <person name="Devos D.P."/>
            <person name="Kaster A.-K."/>
            <person name="Ovreas L."/>
            <person name="Rohde M."/>
            <person name="Galperin M.Y."/>
            <person name="Jogler C."/>
        </authorList>
    </citation>
    <scope>NUCLEOTIDE SEQUENCE [LARGE SCALE GENOMIC DNA]</scope>
    <source>
        <strain evidence="9 10">CA13</strain>
    </source>
</reference>
<evidence type="ECO:0000259" key="8">
    <source>
        <dbReference type="Pfam" id="PF00482"/>
    </source>
</evidence>
<name>A0A5C5Z924_9BACT</name>
<evidence type="ECO:0000313" key="10">
    <source>
        <dbReference type="Proteomes" id="UP000315010"/>
    </source>
</evidence>
<comment type="caution">
    <text evidence="9">The sequence shown here is derived from an EMBL/GenBank/DDBJ whole genome shotgun (WGS) entry which is preliminary data.</text>
</comment>
<keyword evidence="6 7" id="KW-0472">Membrane</keyword>
<feature type="transmembrane region" description="Helical" evidence="7">
    <location>
        <begin position="152"/>
        <end position="177"/>
    </location>
</feature>
<dbReference type="Gene3D" id="1.20.81.30">
    <property type="entry name" value="Type II secretion system (T2SS), domain F"/>
    <property type="match status" value="1"/>
</dbReference>
<keyword evidence="4 7" id="KW-0812">Transmembrane</keyword>
<feature type="transmembrane region" description="Helical" evidence="7">
    <location>
        <begin position="32"/>
        <end position="49"/>
    </location>
</feature>
<evidence type="ECO:0000256" key="7">
    <source>
        <dbReference type="SAM" id="Phobius"/>
    </source>
</evidence>
<dbReference type="InterPro" id="IPR042094">
    <property type="entry name" value="T2SS_GspF_sf"/>
</dbReference>
<dbReference type="PANTHER" id="PTHR30012">
    <property type="entry name" value="GENERAL SECRETION PATHWAY PROTEIN"/>
    <property type="match status" value="1"/>
</dbReference>
<gene>
    <name evidence="9" type="ORF">CA13_51720</name>
</gene>
<keyword evidence="5 7" id="KW-1133">Transmembrane helix</keyword>
<dbReference type="EMBL" id="SJPJ01000001">
    <property type="protein sequence ID" value="TWT83705.1"/>
    <property type="molecule type" value="Genomic_DNA"/>
</dbReference>
<feature type="transmembrane region" description="Helical" evidence="7">
    <location>
        <begin position="325"/>
        <end position="351"/>
    </location>
</feature>
<feature type="domain" description="Type II secretion system protein GspF" evidence="8">
    <location>
        <begin position="58"/>
        <end position="174"/>
    </location>
</feature>
<sequence length="363" mass="40426">MFCHCFALWAVLSACSPLLLVASSFPLAYREGSFWTCWTLVFGFLVANLSDLQFASLLEEIASAMRGGIPLADSMRRLERNRLGRVSKTASMIAGRLERGESFDSAVQSLDSSLATQVAASVSASEKANSPELIERFAAQLKRRSEYTRSLWFAWFYPLLLVVVGYGVAVFFLAPVIRGNTVRVNYNGEIAWADWVVATADWLQVNWVWPPIVFAVLCLLAYFALRWRDHFPHSVRMGLFCSSLADQISHDVPDDVAIRSAAQLSGDSEMQSIGNPSMQSPEMEQILAQADIPAQAIGNVNQKQLTVSVLHYLAAMYAERSRRHVYLLSCLLPRIAMAVIGGGLAISYVWWVMGPIYRQVAQW</sequence>
<dbReference type="Proteomes" id="UP000315010">
    <property type="component" value="Unassembled WGS sequence"/>
</dbReference>
<dbReference type="InterPro" id="IPR003004">
    <property type="entry name" value="GspF/PilC"/>
</dbReference>
<proteinExistence type="inferred from homology"/>
<keyword evidence="3" id="KW-1003">Cell membrane</keyword>
<dbReference type="GO" id="GO:0005886">
    <property type="term" value="C:plasma membrane"/>
    <property type="evidence" value="ECO:0007669"/>
    <property type="project" value="UniProtKB-SubCell"/>
</dbReference>
<feature type="transmembrane region" description="Helical" evidence="7">
    <location>
        <begin position="207"/>
        <end position="227"/>
    </location>
</feature>
<evidence type="ECO:0000256" key="3">
    <source>
        <dbReference type="ARBA" id="ARBA00022475"/>
    </source>
</evidence>
<comment type="subcellular location">
    <subcellularLocation>
        <location evidence="1">Cell membrane</location>
        <topology evidence="1">Multi-pass membrane protein</topology>
    </subcellularLocation>
</comment>
<protein>
    <submittedName>
        <fullName evidence="9">Bacterial type II secretion system protein F domain protein</fullName>
    </submittedName>
</protein>
<evidence type="ECO:0000256" key="1">
    <source>
        <dbReference type="ARBA" id="ARBA00004651"/>
    </source>
</evidence>
<evidence type="ECO:0000256" key="4">
    <source>
        <dbReference type="ARBA" id="ARBA00022692"/>
    </source>
</evidence>
<organism evidence="9 10">
    <name type="scientific">Novipirellula herctigrandis</name>
    <dbReference type="NCBI Taxonomy" id="2527986"/>
    <lineage>
        <taxon>Bacteria</taxon>
        <taxon>Pseudomonadati</taxon>
        <taxon>Planctomycetota</taxon>
        <taxon>Planctomycetia</taxon>
        <taxon>Pirellulales</taxon>
        <taxon>Pirellulaceae</taxon>
        <taxon>Novipirellula</taxon>
    </lineage>
</organism>
<comment type="similarity">
    <text evidence="2">Belongs to the GSP F family.</text>
</comment>
<evidence type="ECO:0000256" key="5">
    <source>
        <dbReference type="ARBA" id="ARBA00022989"/>
    </source>
</evidence>
<keyword evidence="10" id="KW-1185">Reference proteome</keyword>
<dbReference type="Pfam" id="PF00482">
    <property type="entry name" value="T2SSF"/>
    <property type="match status" value="1"/>
</dbReference>
<dbReference type="PANTHER" id="PTHR30012:SF0">
    <property type="entry name" value="TYPE II SECRETION SYSTEM PROTEIN F-RELATED"/>
    <property type="match status" value="1"/>
</dbReference>
<evidence type="ECO:0000256" key="2">
    <source>
        <dbReference type="ARBA" id="ARBA00005745"/>
    </source>
</evidence>
<evidence type="ECO:0000256" key="6">
    <source>
        <dbReference type="ARBA" id="ARBA00023136"/>
    </source>
</evidence>